<evidence type="ECO:0000256" key="2">
    <source>
        <dbReference type="SAM" id="MobiDB-lite"/>
    </source>
</evidence>
<evidence type="ECO:0000259" key="4">
    <source>
        <dbReference type="PROSITE" id="PS50132"/>
    </source>
</evidence>
<comment type="caution">
    <text evidence="7">The sequence shown here is derived from an EMBL/GenBank/DDBJ whole genome shotgun (WGS) entry which is preliminary data.</text>
</comment>
<evidence type="ECO:0000256" key="3">
    <source>
        <dbReference type="SAM" id="Phobius"/>
    </source>
</evidence>
<dbReference type="GO" id="GO:0035091">
    <property type="term" value="F:phosphatidylinositol binding"/>
    <property type="evidence" value="ECO:0007669"/>
    <property type="project" value="InterPro"/>
</dbReference>
<keyword evidence="3" id="KW-1133">Transmembrane helix</keyword>
<feature type="domain" description="PXA" evidence="6">
    <location>
        <begin position="93"/>
        <end position="278"/>
    </location>
</feature>
<reference evidence="7 8" key="1">
    <citation type="journal article" date="2017" name="Nat. Ecol. Evol.">
        <title>Scallop genome provides insights into evolution of bilaterian karyotype and development.</title>
        <authorList>
            <person name="Wang S."/>
            <person name="Zhang J."/>
            <person name="Jiao W."/>
            <person name="Li J."/>
            <person name="Xun X."/>
            <person name="Sun Y."/>
            <person name="Guo X."/>
            <person name="Huan P."/>
            <person name="Dong B."/>
            <person name="Zhang L."/>
            <person name="Hu X."/>
            <person name="Sun X."/>
            <person name="Wang J."/>
            <person name="Zhao C."/>
            <person name="Wang Y."/>
            <person name="Wang D."/>
            <person name="Huang X."/>
            <person name="Wang R."/>
            <person name="Lv J."/>
            <person name="Li Y."/>
            <person name="Zhang Z."/>
            <person name="Liu B."/>
            <person name="Lu W."/>
            <person name="Hui Y."/>
            <person name="Liang J."/>
            <person name="Zhou Z."/>
            <person name="Hou R."/>
            <person name="Li X."/>
            <person name="Liu Y."/>
            <person name="Li H."/>
            <person name="Ning X."/>
            <person name="Lin Y."/>
            <person name="Zhao L."/>
            <person name="Xing Q."/>
            <person name="Dou J."/>
            <person name="Li Y."/>
            <person name="Mao J."/>
            <person name="Guo H."/>
            <person name="Dou H."/>
            <person name="Li T."/>
            <person name="Mu C."/>
            <person name="Jiang W."/>
            <person name="Fu Q."/>
            <person name="Fu X."/>
            <person name="Miao Y."/>
            <person name="Liu J."/>
            <person name="Yu Q."/>
            <person name="Li R."/>
            <person name="Liao H."/>
            <person name="Li X."/>
            <person name="Kong Y."/>
            <person name="Jiang Z."/>
            <person name="Chourrout D."/>
            <person name="Li R."/>
            <person name="Bao Z."/>
        </authorList>
    </citation>
    <scope>NUCLEOTIDE SEQUENCE [LARGE SCALE GENOMIC DNA]</scope>
    <source>
        <strain evidence="7 8">PY_sf001</strain>
    </source>
</reference>
<comment type="similarity">
    <text evidence="1">Belongs to the sorting nexin family.</text>
</comment>
<evidence type="ECO:0000259" key="6">
    <source>
        <dbReference type="PROSITE" id="PS51207"/>
    </source>
</evidence>
<feature type="region of interest" description="Disordered" evidence="2">
    <location>
        <begin position="518"/>
        <end position="548"/>
    </location>
</feature>
<proteinExistence type="inferred from homology"/>
<feature type="domain" description="PX" evidence="5">
    <location>
        <begin position="562"/>
        <end position="682"/>
    </location>
</feature>
<dbReference type="PANTHER" id="PTHR22775">
    <property type="entry name" value="SORTING NEXIN"/>
    <property type="match status" value="1"/>
</dbReference>
<organism evidence="7 8">
    <name type="scientific">Mizuhopecten yessoensis</name>
    <name type="common">Japanese scallop</name>
    <name type="synonym">Patinopecten yessoensis</name>
    <dbReference type="NCBI Taxonomy" id="6573"/>
    <lineage>
        <taxon>Eukaryota</taxon>
        <taxon>Metazoa</taxon>
        <taxon>Spiralia</taxon>
        <taxon>Lophotrochozoa</taxon>
        <taxon>Mollusca</taxon>
        <taxon>Bivalvia</taxon>
        <taxon>Autobranchia</taxon>
        <taxon>Pteriomorphia</taxon>
        <taxon>Pectinida</taxon>
        <taxon>Pectinoidea</taxon>
        <taxon>Pectinidae</taxon>
        <taxon>Mizuhopecten</taxon>
    </lineage>
</organism>
<dbReference type="GO" id="GO:0005769">
    <property type="term" value="C:early endosome"/>
    <property type="evidence" value="ECO:0007669"/>
    <property type="project" value="TreeGrafter"/>
</dbReference>
<keyword evidence="3" id="KW-0812">Transmembrane</keyword>
<dbReference type="InterPro" id="IPR013937">
    <property type="entry name" value="Sorting_nexin_C"/>
</dbReference>
<dbReference type="SUPFAM" id="SSF48097">
    <property type="entry name" value="Regulator of G-protein signaling, RGS"/>
    <property type="match status" value="1"/>
</dbReference>
<dbReference type="InterPro" id="IPR036871">
    <property type="entry name" value="PX_dom_sf"/>
</dbReference>
<dbReference type="InterPro" id="IPR003114">
    <property type="entry name" value="Phox_assoc"/>
</dbReference>
<dbReference type="PANTHER" id="PTHR22775:SF3">
    <property type="entry name" value="SORTING NEXIN-13"/>
    <property type="match status" value="1"/>
</dbReference>
<dbReference type="SMART" id="SM00312">
    <property type="entry name" value="PX"/>
    <property type="match status" value="1"/>
</dbReference>
<dbReference type="InterPro" id="IPR036305">
    <property type="entry name" value="RGS_sf"/>
</dbReference>
<dbReference type="OrthoDB" id="5772781at2759"/>
<dbReference type="AlphaFoldDB" id="A0A210Q9M2"/>
<name>A0A210Q9M2_MIZYE</name>
<evidence type="ECO:0000313" key="7">
    <source>
        <dbReference type="EMBL" id="OWF45415.1"/>
    </source>
</evidence>
<dbReference type="SMART" id="SM00313">
    <property type="entry name" value="PXA"/>
    <property type="match status" value="1"/>
</dbReference>
<feature type="transmembrane region" description="Helical" evidence="3">
    <location>
        <begin position="12"/>
        <end position="45"/>
    </location>
</feature>
<dbReference type="Pfam" id="PF00787">
    <property type="entry name" value="PX"/>
    <property type="match status" value="1"/>
</dbReference>
<dbReference type="SUPFAM" id="SSF64268">
    <property type="entry name" value="PX domain"/>
    <property type="match status" value="1"/>
</dbReference>
<protein>
    <submittedName>
        <fullName evidence="7">Sorting nexin-13</fullName>
    </submittedName>
</protein>
<gene>
    <name evidence="7" type="ORF">KP79_PYT19304</name>
</gene>
<dbReference type="Pfam" id="PF08628">
    <property type="entry name" value="Nexin_C"/>
    <property type="match status" value="1"/>
</dbReference>
<dbReference type="SMART" id="SM00315">
    <property type="entry name" value="RGS"/>
    <property type="match status" value="1"/>
</dbReference>
<evidence type="ECO:0000256" key="1">
    <source>
        <dbReference type="ARBA" id="ARBA00010883"/>
    </source>
</evidence>
<dbReference type="EMBL" id="NEDP02004513">
    <property type="protein sequence ID" value="OWF45415.1"/>
    <property type="molecule type" value="Genomic_DNA"/>
</dbReference>
<dbReference type="PROSITE" id="PS50195">
    <property type="entry name" value="PX"/>
    <property type="match status" value="1"/>
</dbReference>
<dbReference type="InterPro" id="IPR001683">
    <property type="entry name" value="PX_dom"/>
</dbReference>
<evidence type="ECO:0000313" key="8">
    <source>
        <dbReference type="Proteomes" id="UP000242188"/>
    </source>
</evidence>
<accession>A0A210Q9M2</accession>
<keyword evidence="8" id="KW-1185">Reference proteome</keyword>
<feature type="domain" description="RGS" evidence="4">
    <location>
        <begin position="371"/>
        <end position="509"/>
    </location>
</feature>
<dbReference type="PROSITE" id="PS50132">
    <property type="entry name" value="RGS"/>
    <property type="match status" value="1"/>
</dbReference>
<dbReference type="PROSITE" id="PS51207">
    <property type="entry name" value="PXA"/>
    <property type="match status" value="1"/>
</dbReference>
<dbReference type="Pfam" id="PF02194">
    <property type="entry name" value="PXA"/>
    <property type="match status" value="1"/>
</dbReference>
<dbReference type="Proteomes" id="UP000242188">
    <property type="component" value="Unassembled WGS sequence"/>
</dbReference>
<dbReference type="Gene3D" id="1.10.167.10">
    <property type="entry name" value="Regulator of G-protein Signalling 4, domain 2"/>
    <property type="match status" value="1"/>
</dbReference>
<sequence length="940" mass="107895">MSWLDGGWKWPVLGLILFLVTFGSFGLLCISYVLCIIAGGLVIAFYHGRQLSITSLQSGNIDLCRSRSGVLKVMKCMESMTRIKNFDRRMTGASVIDEALQEVLGCAMRDYIKSWYRQVSDHDGYLLDIRQCVQKIAITFASRSKDVDWMPYFTQRLVDDFASHIRLYRRARERVKISPRDEDYEKEIETAFFDLEYNMEKMCRDLVSISPEDERQYLQDLSEVLLYLLLPTEDFQNKTFRYILREVLVNGILMPTVDLMSDPDYMNQNMSWLCKETTFSNETFLNVLKSSDNIAELEAVKEITEQNIAKWRSQDSGGSDDSVVKQNLNSLLFVKSICEGRIKRIEVGGEDPELCQDISEFCRAKNIFVLSLDEIIENNIALAVFIEFMSSVGGQQYLFFYLNVEGFRAAAEQQISAAHQQAMGGTAIEADLESLRRAAMIIHDQYLSDKATSKIRIEADIIKRTLQKIKTKNLSEDVFDEAQAKVYQILHGDQYYENFLQSNVYMKLLQELGLMPDSKSEDGDNLSLDDDISTKSGSSIGTDDYSCDNQEDGIGVGDTLMSAYISQTGIVKESDKSGKSYAVFAIRVTRKEQDDEDIQEVYRRYSDFHDLNMLVQEKFPELQGPHLPGKTVLKQMNKEFLEKRRKALDNYLQTLLNKELWEQYHGLKELVLKFLAPGLWEKHKSELARKMDTIVNPLRTSVKRVVSTDASIVDGLGKFMKGEGSVPGDNRRGQDSKVGANIDLEGDENIPLRIMLLLMDEVIDLRQKNQWLRRRIVAILRQLIKAAFGDRINKKIVEHVDLMTSAEQMAEYVKTFRDSFWPGGVLTEPRPPRSLHTKMRTRVACKAKMLGSAPDEMRTLMGTETIKLGVTRIFDMFQYKGLNKRLVYVCLEGVVQTLFPENKFVELFEKLHSRSNRKFTKNFADKSETDPVLRKRPVRR</sequence>
<dbReference type="Pfam" id="PF00615">
    <property type="entry name" value="RGS"/>
    <property type="match status" value="1"/>
</dbReference>
<dbReference type="InterPro" id="IPR016137">
    <property type="entry name" value="RGS"/>
</dbReference>
<dbReference type="Gene3D" id="3.30.1520.10">
    <property type="entry name" value="Phox-like domain"/>
    <property type="match status" value="1"/>
</dbReference>
<dbReference type="InterPro" id="IPR044926">
    <property type="entry name" value="RGS_subdomain_2"/>
</dbReference>
<dbReference type="STRING" id="6573.A0A210Q9M2"/>
<keyword evidence="3" id="KW-0472">Membrane</keyword>
<evidence type="ECO:0000259" key="5">
    <source>
        <dbReference type="PROSITE" id="PS50195"/>
    </source>
</evidence>